<evidence type="ECO:0000313" key="2">
    <source>
        <dbReference type="EMBL" id="MDX5933074.1"/>
    </source>
</evidence>
<organism evidence="2 3">
    <name type="scientific">Acidiphilium acidophilum</name>
    <name type="common">Thiobacillus acidophilus</name>
    <dbReference type="NCBI Taxonomy" id="76588"/>
    <lineage>
        <taxon>Bacteria</taxon>
        <taxon>Pseudomonadati</taxon>
        <taxon>Pseudomonadota</taxon>
        <taxon>Alphaproteobacteria</taxon>
        <taxon>Acetobacterales</taxon>
        <taxon>Acidocellaceae</taxon>
        <taxon>Acidiphilium</taxon>
    </lineage>
</organism>
<protein>
    <submittedName>
        <fullName evidence="2">Helix-turn-helix domain-containing protein</fullName>
    </submittedName>
</protein>
<gene>
    <name evidence="2" type="ORF">SIL87_20190</name>
</gene>
<sequence length="225" mass="25174">MDTTASFSNRSSRRRERVFGKGQCRPLDRNAKTRIAVYARTWSAQHKQRGQHRGPLTRAYLEVLEALLWGFHNSRDGRCFPSYETIAARAQCCRDTVYHAIKALEAAGVLTWVNRMVRAQFREKDLFGKMVSRTRLIRTSNAYVFRDPLANEPHPNPRDRDRGGGQNMADSGAFSSKSENPSGTQIQESFNLSVVAKTVESTPSAGLGRALRRLQAAMGVQTATA</sequence>
<dbReference type="InterPro" id="IPR036388">
    <property type="entry name" value="WH-like_DNA-bd_sf"/>
</dbReference>
<accession>A0AAW9DV09</accession>
<dbReference type="Pfam" id="PF13730">
    <property type="entry name" value="HTH_36"/>
    <property type="match status" value="1"/>
</dbReference>
<name>A0AAW9DV09_ACIAO</name>
<feature type="compositionally biased region" description="Polar residues" evidence="1">
    <location>
        <begin position="173"/>
        <end position="186"/>
    </location>
</feature>
<dbReference type="AlphaFoldDB" id="A0AAW9DV09"/>
<reference evidence="2 3" key="1">
    <citation type="submission" date="2023-11" db="EMBL/GenBank/DDBJ databases">
        <title>MicrobeMod: A computational toolkit for identifying prokaryotic methylation and restriction-modification with nanopore sequencing.</title>
        <authorList>
            <person name="Crits-Christoph A."/>
            <person name="Kang S.C."/>
            <person name="Lee H."/>
            <person name="Ostrov N."/>
        </authorList>
    </citation>
    <scope>NUCLEOTIDE SEQUENCE [LARGE SCALE GENOMIC DNA]</scope>
    <source>
        <strain evidence="2 3">DSMZ 700</strain>
    </source>
</reference>
<comment type="caution">
    <text evidence="2">The sequence shown here is derived from an EMBL/GenBank/DDBJ whole genome shotgun (WGS) entry which is preliminary data.</text>
</comment>
<keyword evidence="3" id="KW-1185">Reference proteome</keyword>
<proteinExistence type="predicted"/>
<dbReference type="RefSeq" id="WP_319616040.1">
    <property type="nucleotide sequence ID" value="NZ_JAWXYB010000021.1"/>
</dbReference>
<evidence type="ECO:0000313" key="3">
    <source>
        <dbReference type="Proteomes" id="UP001279553"/>
    </source>
</evidence>
<dbReference type="Proteomes" id="UP001279553">
    <property type="component" value="Unassembled WGS sequence"/>
</dbReference>
<feature type="region of interest" description="Disordered" evidence="1">
    <location>
        <begin position="147"/>
        <end position="186"/>
    </location>
</feature>
<dbReference type="Gene3D" id="1.10.10.10">
    <property type="entry name" value="Winged helix-like DNA-binding domain superfamily/Winged helix DNA-binding domain"/>
    <property type="match status" value="1"/>
</dbReference>
<evidence type="ECO:0000256" key="1">
    <source>
        <dbReference type="SAM" id="MobiDB-lite"/>
    </source>
</evidence>
<dbReference type="EMBL" id="JAWXYB010000021">
    <property type="protein sequence ID" value="MDX5933074.1"/>
    <property type="molecule type" value="Genomic_DNA"/>
</dbReference>